<proteinExistence type="predicted"/>
<accession>A0ABP6ZX20</accession>
<sequence length="79" mass="8556">MIAAINTRALLGYPASGAKEHHMNFDEIKNKAMDLAEQHHEQVDKGVDAAADFVAGKFGHEEQVDSVAEKIKDILPGGQ</sequence>
<reference evidence="2" key="1">
    <citation type="journal article" date="2019" name="Int. J. Syst. Evol. Microbiol.">
        <title>The Global Catalogue of Microorganisms (GCM) 10K type strain sequencing project: providing services to taxonomists for standard genome sequencing and annotation.</title>
        <authorList>
            <consortium name="The Broad Institute Genomics Platform"/>
            <consortium name="The Broad Institute Genome Sequencing Center for Infectious Disease"/>
            <person name="Wu L."/>
            <person name="Ma J."/>
        </authorList>
    </citation>
    <scope>NUCLEOTIDE SEQUENCE [LARGE SCALE GENOMIC DNA]</scope>
    <source>
        <strain evidence="2">JCM 17494</strain>
    </source>
</reference>
<evidence type="ECO:0008006" key="3">
    <source>
        <dbReference type="Google" id="ProtNLM"/>
    </source>
</evidence>
<protein>
    <recommendedName>
        <fullName evidence="3">MT0933-like antitoxin protein</fullName>
    </recommendedName>
</protein>
<gene>
    <name evidence="1" type="ORF">GCM10022267_04260</name>
</gene>
<name>A0ABP6ZX20_9PSEU</name>
<organism evidence="1 2">
    <name type="scientific">Lentzea roselyniae</name>
    <dbReference type="NCBI Taxonomy" id="531940"/>
    <lineage>
        <taxon>Bacteria</taxon>
        <taxon>Bacillati</taxon>
        <taxon>Actinomycetota</taxon>
        <taxon>Actinomycetes</taxon>
        <taxon>Pseudonocardiales</taxon>
        <taxon>Pseudonocardiaceae</taxon>
        <taxon>Lentzea</taxon>
    </lineage>
</organism>
<dbReference type="EMBL" id="BAABBE010000001">
    <property type="protein sequence ID" value="GAA3621214.1"/>
    <property type="molecule type" value="Genomic_DNA"/>
</dbReference>
<dbReference type="Pfam" id="PF14013">
    <property type="entry name" value="MT0933_antitox"/>
    <property type="match status" value="1"/>
</dbReference>
<evidence type="ECO:0000313" key="1">
    <source>
        <dbReference type="EMBL" id="GAA3621214.1"/>
    </source>
</evidence>
<evidence type="ECO:0000313" key="2">
    <source>
        <dbReference type="Proteomes" id="UP001500711"/>
    </source>
</evidence>
<dbReference type="InterPro" id="IPR028037">
    <property type="entry name" value="Antitoxin_Rv0909/MT0933"/>
</dbReference>
<comment type="caution">
    <text evidence="1">The sequence shown here is derived from an EMBL/GenBank/DDBJ whole genome shotgun (WGS) entry which is preliminary data.</text>
</comment>
<dbReference type="Proteomes" id="UP001500711">
    <property type="component" value="Unassembled WGS sequence"/>
</dbReference>
<keyword evidence="2" id="KW-1185">Reference proteome</keyword>